<dbReference type="EMBL" id="BARV01041105">
    <property type="protein sequence ID" value="GAI47911.1"/>
    <property type="molecule type" value="Genomic_DNA"/>
</dbReference>
<accession>X1PZH0</accession>
<proteinExistence type="predicted"/>
<comment type="caution">
    <text evidence="1">The sequence shown here is derived from an EMBL/GenBank/DDBJ whole genome shotgun (WGS) entry which is preliminary data.</text>
</comment>
<name>X1PZH0_9ZZZZ</name>
<sequence>EFRPEFALKPVAYCSIGYGREVGRWFPFCLNASALPGTE</sequence>
<protein>
    <submittedName>
        <fullName evidence="1">Uncharacterized protein</fullName>
    </submittedName>
</protein>
<evidence type="ECO:0000313" key="1">
    <source>
        <dbReference type="EMBL" id="GAI47911.1"/>
    </source>
</evidence>
<dbReference type="AlphaFoldDB" id="X1PZH0"/>
<organism evidence="1">
    <name type="scientific">marine sediment metagenome</name>
    <dbReference type="NCBI Taxonomy" id="412755"/>
    <lineage>
        <taxon>unclassified sequences</taxon>
        <taxon>metagenomes</taxon>
        <taxon>ecological metagenomes</taxon>
    </lineage>
</organism>
<reference evidence="1" key="1">
    <citation type="journal article" date="2014" name="Front. Microbiol.">
        <title>High frequency of phylogenetically diverse reductive dehalogenase-homologous genes in deep subseafloor sedimentary metagenomes.</title>
        <authorList>
            <person name="Kawai M."/>
            <person name="Futagami T."/>
            <person name="Toyoda A."/>
            <person name="Takaki Y."/>
            <person name="Nishi S."/>
            <person name="Hori S."/>
            <person name="Arai W."/>
            <person name="Tsubouchi T."/>
            <person name="Morono Y."/>
            <person name="Uchiyama I."/>
            <person name="Ito T."/>
            <person name="Fujiyama A."/>
            <person name="Inagaki F."/>
            <person name="Takami H."/>
        </authorList>
    </citation>
    <scope>NUCLEOTIDE SEQUENCE</scope>
    <source>
        <strain evidence="1">Expedition CK06-06</strain>
    </source>
</reference>
<gene>
    <name evidence="1" type="ORF">S06H3_62376</name>
</gene>
<feature type="non-terminal residue" evidence="1">
    <location>
        <position position="1"/>
    </location>
</feature>